<dbReference type="OrthoDB" id="2057080at2"/>
<accession>A0A2A7MCU3</accession>
<keyword evidence="2" id="KW-1185">Reference proteome</keyword>
<dbReference type="EMBL" id="PDCJ01000003">
    <property type="protein sequence ID" value="PEG29476.1"/>
    <property type="molecule type" value="Genomic_DNA"/>
</dbReference>
<sequence>MYPNTKVIDEDEKGKHKYITYELEYSEENKEFLNYILPVLKEEYGFGISLEEKLDKTPRTDIIKKFLAENNVPNPEKHKMPNRPWLSNARSKISECLAKDMLKKIDNVKFTSKIVFEEEDPDMPKRGLDNFGFIFNEEDGKCLLSGIVSCEVKASDSKKSPPEVVDYKEDSMFNSLKSISNIDDRLKKAIAKALTKLTESEYFELIANLVCDLQLSDNLDSIKNKMVVVPFLLRKSEYYTTNDYGKFKTHEYEFGQTTIKYYIVNLNYEINEFAEEIYTKLREG</sequence>
<proteinExistence type="predicted"/>
<protein>
    <recommendedName>
        <fullName evidence="3">Anti-bacteriophage protein A/HamA C-terminal domain-containing protein</fullName>
    </recommendedName>
</protein>
<dbReference type="STRING" id="137838.GCA_001458595_00389"/>
<reference evidence="1 2" key="1">
    <citation type="submission" date="2017-10" db="EMBL/GenBank/DDBJ databases">
        <title>Effective Description of Clostridium neonatale sp. nov. linked to necrotizing enterocolitis in neonates and a clarification of species assignable to the genus Clostridium (Prazmowski 1880) emend. Lawson and Rainey 2016.</title>
        <authorList>
            <person name="Bernard K."/>
            <person name="Burdz T."/>
            <person name="Wiebe D."/>
            <person name="Balcewich B."/>
            <person name="Alfa M."/>
            <person name="Bernier A.-M."/>
        </authorList>
    </citation>
    <scope>NUCLEOTIDE SEQUENCE [LARGE SCALE GENOMIC DNA]</scope>
    <source>
        <strain evidence="1 2">LCDC99A005</strain>
    </source>
</reference>
<dbReference type="AlphaFoldDB" id="A0A2A7MCU3"/>
<organism evidence="1 2">
    <name type="scientific">Clostridium neonatale</name>
    <dbReference type="NCBI Taxonomy" id="137838"/>
    <lineage>
        <taxon>Bacteria</taxon>
        <taxon>Bacillati</taxon>
        <taxon>Bacillota</taxon>
        <taxon>Clostridia</taxon>
        <taxon>Eubacteriales</taxon>
        <taxon>Clostridiaceae</taxon>
        <taxon>Clostridium</taxon>
    </lineage>
</organism>
<dbReference type="RefSeq" id="WP_058293377.1">
    <property type="nucleotide sequence ID" value="NZ_CAMTCU010000098.1"/>
</dbReference>
<evidence type="ECO:0000313" key="1">
    <source>
        <dbReference type="EMBL" id="PEG29476.1"/>
    </source>
</evidence>
<evidence type="ECO:0008006" key="3">
    <source>
        <dbReference type="Google" id="ProtNLM"/>
    </source>
</evidence>
<dbReference type="Proteomes" id="UP000220840">
    <property type="component" value="Unassembled WGS sequence"/>
</dbReference>
<comment type="caution">
    <text evidence="1">The sequence shown here is derived from an EMBL/GenBank/DDBJ whole genome shotgun (WGS) entry which is preliminary data.</text>
</comment>
<gene>
    <name evidence="1" type="ORF">CQ394_16060</name>
</gene>
<name>A0A2A7MCU3_9CLOT</name>
<evidence type="ECO:0000313" key="2">
    <source>
        <dbReference type="Proteomes" id="UP000220840"/>
    </source>
</evidence>